<dbReference type="OrthoDB" id="7692377at2759"/>
<dbReference type="GO" id="GO:0004129">
    <property type="term" value="F:cytochrome-c oxidase activity"/>
    <property type="evidence" value="ECO:0007669"/>
    <property type="project" value="UniProtKB-EC"/>
</dbReference>
<keyword evidence="8" id="KW-0813">Transport</keyword>
<dbReference type="PROSITE" id="PS50253">
    <property type="entry name" value="COX3"/>
    <property type="match status" value="1"/>
</dbReference>
<dbReference type="PROSITE" id="PS50999">
    <property type="entry name" value="COX2_TM"/>
    <property type="match status" value="1"/>
</dbReference>
<evidence type="ECO:0000256" key="5">
    <source>
        <dbReference type="ARBA" id="ARBA00009578"/>
    </source>
</evidence>
<feature type="domain" description="Cytochrome oxidase subunit I profile" evidence="18">
    <location>
        <begin position="1"/>
        <end position="51"/>
    </location>
</feature>
<dbReference type="Pfam" id="PF00510">
    <property type="entry name" value="COX3"/>
    <property type="match status" value="1"/>
</dbReference>
<evidence type="ECO:0000256" key="3">
    <source>
        <dbReference type="ARBA" id="ARBA00004141"/>
    </source>
</evidence>
<evidence type="ECO:0000256" key="4">
    <source>
        <dbReference type="ARBA" id="ARBA00004673"/>
    </source>
</evidence>
<dbReference type="InterPro" id="IPR024791">
    <property type="entry name" value="Cyt_c/ubiquinol_Oxase_su3"/>
</dbReference>
<reference evidence="20 21" key="1">
    <citation type="submission" date="2020-02" db="EMBL/GenBank/DDBJ databases">
        <title>Relaxed selection underlies rapid genomic changes in the transitions from sociality to social parasitism in ants.</title>
        <authorList>
            <person name="Bi X."/>
        </authorList>
    </citation>
    <scope>NUCLEOTIDE SEQUENCE [LARGE SCALE GENOMIC DNA]</scope>
    <source>
        <strain evidence="20">BGI-DK2014b</strain>
        <tissue evidence="20">Whole body</tissue>
    </source>
</reference>
<evidence type="ECO:0000256" key="16">
    <source>
        <dbReference type="SAM" id="Phobius"/>
    </source>
</evidence>
<comment type="function">
    <text evidence="15">Component of the cytochrome c oxidase, the last enzyme in the mitochondrial electron transport chain which drives oxidative phosphorylation. The respiratory chain contains 3 multisubunit complexes succinate dehydrogenase (complex II, CII), ubiquinol-cytochrome c oxidoreductase (cytochrome b-c1 complex, complex III, CIII) and cytochrome c oxidase (complex IV, CIV), that cooperate to transfer electrons derived from NADH and succinate to molecular oxygen, creating an electrochemical gradient over the inner membrane that drives transmembrane transport and the ATP synthase. Cytochrome c oxidase is the component of the respiratory chain that catalyzes the reduction of oxygen to water. Electrons originating from reduced cytochrome c in the intermembrane space (IMS) are transferred via the dinuclear copper A center (CU(A)) of subunit 2 and heme A of subunit 1 to the active site in subunit 1, a binuclear center (BNC) formed by heme A3 and copper B (CU(B)). The BNC reduces molecular oxygen to 2 water molecules using 4 electrons from cytochrome c in the IMS and 4 protons from the mitochondrial matrix.</text>
</comment>
<dbReference type="GO" id="GO:0005739">
    <property type="term" value="C:mitochondrion"/>
    <property type="evidence" value="ECO:0007669"/>
    <property type="project" value="TreeGrafter"/>
</dbReference>
<feature type="domain" description="Heme-copper oxidase subunit III family profile" evidence="17">
    <location>
        <begin position="1"/>
        <end position="277"/>
    </location>
</feature>
<evidence type="ECO:0000259" key="18">
    <source>
        <dbReference type="PROSITE" id="PS50855"/>
    </source>
</evidence>
<evidence type="ECO:0000259" key="17">
    <source>
        <dbReference type="PROSITE" id="PS50253"/>
    </source>
</evidence>
<evidence type="ECO:0000256" key="9">
    <source>
        <dbReference type="ARBA" id="ARBA00022692"/>
    </source>
</evidence>
<dbReference type="SUPFAM" id="SSF81452">
    <property type="entry name" value="Cytochrome c oxidase subunit III-like"/>
    <property type="match status" value="1"/>
</dbReference>
<dbReference type="Pfam" id="PF00116">
    <property type="entry name" value="COX2"/>
    <property type="match status" value="1"/>
</dbReference>
<keyword evidence="10" id="KW-0460">Magnesium</keyword>
<comment type="subcellular location">
    <subcellularLocation>
        <location evidence="3">Membrane</location>
        <topology evidence="3">Multi-pass membrane protein</topology>
    </subcellularLocation>
</comment>
<feature type="non-terminal residue" evidence="20">
    <location>
        <position position="1"/>
    </location>
</feature>
<feature type="domain" description="Cytochrome oxidase subunit II transmembrane region profile" evidence="19">
    <location>
        <begin position="27"/>
        <end position="119"/>
    </location>
</feature>
<dbReference type="EMBL" id="JAANIB010004213">
    <property type="protein sequence ID" value="KAG5335006.1"/>
    <property type="molecule type" value="Genomic_DNA"/>
</dbReference>
<evidence type="ECO:0000313" key="21">
    <source>
        <dbReference type="Proteomes" id="UP000670152"/>
    </source>
</evidence>
<dbReference type="PROSITE" id="PS50855">
    <property type="entry name" value="COX1"/>
    <property type="match status" value="1"/>
</dbReference>
<comment type="similarity">
    <text evidence="6 15">Belongs to the cytochrome c oxidase subunit 3 family.</text>
</comment>
<dbReference type="InterPro" id="IPR008972">
    <property type="entry name" value="Cupredoxin"/>
</dbReference>
<dbReference type="GO" id="GO:0006123">
    <property type="term" value="P:mitochondrial electron transport, cytochrome c to oxygen"/>
    <property type="evidence" value="ECO:0007669"/>
    <property type="project" value="TreeGrafter"/>
</dbReference>
<dbReference type="GO" id="GO:0020037">
    <property type="term" value="F:heme binding"/>
    <property type="evidence" value="ECO:0007669"/>
    <property type="project" value="InterPro"/>
</dbReference>
<comment type="caution">
    <text evidence="20">The sequence shown here is derived from an EMBL/GenBank/DDBJ whole genome shotgun (WGS) entry which is preliminary data.</text>
</comment>
<evidence type="ECO:0000259" key="19">
    <source>
        <dbReference type="PROSITE" id="PS50999"/>
    </source>
</evidence>
<gene>
    <name evidence="20" type="primary">Coii_1</name>
    <name evidence="20" type="ORF">G6Z77_0001791</name>
</gene>
<evidence type="ECO:0000256" key="12">
    <source>
        <dbReference type="ARBA" id="ARBA00022989"/>
    </source>
</evidence>
<organism evidence="20 21">
    <name type="scientific">Acromyrmex heyeri</name>
    <dbReference type="NCBI Taxonomy" id="230685"/>
    <lineage>
        <taxon>Eukaryota</taxon>
        <taxon>Metazoa</taxon>
        <taxon>Ecdysozoa</taxon>
        <taxon>Arthropoda</taxon>
        <taxon>Hexapoda</taxon>
        <taxon>Insecta</taxon>
        <taxon>Pterygota</taxon>
        <taxon>Neoptera</taxon>
        <taxon>Endopterygota</taxon>
        <taxon>Hymenoptera</taxon>
        <taxon>Apocrita</taxon>
        <taxon>Aculeata</taxon>
        <taxon>Formicoidea</taxon>
        <taxon>Formicidae</taxon>
        <taxon>Myrmicinae</taxon>
        <taxon>Acromyrmex</taxon>
    </lineage>
</organism>
<dbReference type="AlphaFoldDB" id="A0A836JWL2"/>
<dbReference type="InterPro" id="IPR011759">
    <property type="entry name" value="Cyt_c_oxidase_su2_TM_dom"/>
</dbReference>
<dbReference type="Gene3D" id="1.20.210.10">
    <property type="entry name" value="Cytochrome c oxidase-like, subunit I domain"/>
    <property type="match status" value="1"/>
</dbReference>
<dbReference type="PANTHER" id="PTHR11403">
    <property type="entry name" value="CYTOCHROME C OXIDASE SUBUNIT III"/>
    <property type="match status" value="1"/>
</dbReference>
<name>A0A836JWL2_9HYME</name>
<evidence type="ECO:0000256" key="14">
    <source>
        <dbReference type="ARBA" id="ARBA00049512"/>
    </source>
</evidence>
<keyword evidence="9 15" id="KW-0812">Transmembrane</keyword>
<evidence type="ECO:0000256" key="1">
    <source>
        <dbReference type="ARBA" id="ARBA00001935"/>
    </source>
</evidence>
<keyword evidence="12 16" id="KW-1133">Transmembrane helix</keyword>
<feature type="transmembrane region" description="Helical" evidence="16">
    <location>
        <begin position="235"/>
        <end position="258"/>
    </location>
</feature>
<evidence type="ECO:0000256" key="6">
    <source>
        <dbReference type="ARBA" id="ARBA00010581"/>
    </source>
</evidence>
<dbReference type="SUPFAM" id="SSF81442">
    <property type="entry name" value="Cytochrome c oxidase subunit I-like"/>
    <property type="match status" value="1"/>
</dbReference>
<feature type="non-terminal residue" evidence="20">
    <location>
        <position position="277"/>
    </location>
</feature>
<evidence type="ECO:0000256" key="7">
    <source>
        <dbReference type="ARBA" id="ARBA00011164"/>
    </source>
</evidence>
<dbReference type="InterPro" id="IPR000883">
    <property type="entry name" value="Cyt_C_Oxase_1"/>
</dbReference>
<evidence type="ECO:0000313" key="20">
    <source>
        <dbReference type="EMBL" id="KAG5335006.1"/>
    </source>
</evidence>
<dbReference type="SUPFAM" id="SSF49503">
    <property type="entry name" value="Cupredoxins"/>
    <property type="match status" value="1"/>
</dbReference>
<feature type="transmembrane region" description="Helical" evidence="16">
    <location>
        <begin position="86"/>
        <end position="106"/>
    </location>
</feature>
<dbReference type="InterPro" id="IPR023616">
    <property type="entry name" value="Cyt_c_oxase-like_su1_dom"/>
</dbReference>
<keyword evidence="8" id="KW-0249">Electron transport</keyword>
<dbReference type="GO" id="GO:0005507">
    <property type="term" value="F:copper ion binding"/>
    <property type="evidence" value="ECO:0007669"/>
    <property type="project" value="InterPro"/>
</dbReference>
<keyword evidence="15" id="KW-0496">Mitochondrion</keyword>
<evidence type="ECO:0000256" key="8">
    <source>
        <dbReference type="ARBA" id="ARBA00022660"/>
    </source>
</evidence>
<dbReference type="InterPro" id="IPR035973">
    <property type="entry name" value="Cyt_c_oxidase_su3-like_sf"/>
</dbReference>
<comment type="cofactor">
    <cofactor evidence="1">
        <name>Cu cation</name>
        <dbReference type="ChEBI" id="CHEBI:23378"/>
    </cofactor>
</comment>
<sequence>MFLFSIGGFTGIILSNSSIDIISHDTYYVVAHFHYVLSIGAVFSIIARFIHNYLFYWISLISILSPSILLFIIIPNKFINRFLLEHQIIEIIWTITTIFILIFIAIPSIKILYLTDEIFNNNLSNKVVGRYEYSDFLNIDFDSFIIPTNQLITNEFRLLDVDNRCILPFNFLIRILTTSIDVIPRDVLREATFQGYHSTYVFKDIKIGIILFIISEIFSLSPFSSPLLINYGSTFFIVTGFHGIYVIIGTLFLIVCLIRLNNLHFSSYHHFGFEAAS</sequence>
<comment type="catalytic activity">
    <reaction evidence="14">
        <text>4 Fe(II)-[cytochrome c] + O2 + 8 H(+)(in) = 4 Fe(III)-[cytochrome c] + 2 H2O + 4 H(+)(out)</text>
        <dbReference type="Rhea" id="RHEA:11436"/>
        <dbReference type="Rhea" id="RHEA-COMP:10350"/>
        <dbReference type="Rhea" id="RHEA-COMP:14399"/>
        <dbReference type="ChEBI" id="CHEBI:15377"/>
        <dbReference type="ChEBI" id="CHEBI:15378"/>
        <dbReference type="ChEBI" id="CHEBI:15379"/>
        <dbReference type="ChEBI" id="CHEBI:29033"/>
        <dbReference type="ChEBI" id="CHEBI:29034"/>
        <dbReference type="EC" id="7.1.1.9"/>
    </reaction>
    <physiologicalReaction direction="left-to-right" evidence="14">
        <dbReference type="Rhea" id="RHEA:11437"/>
    </physiologicalReaction>
</comment>
<protein>
    <recommendedName>
        <fullName evidence="15">Cytochrome c oxidase subunit 3</fullName>
    </recommendedName>
</protein>
<dbReference type="GO" id="GO:0016020">
    <property type="term" value="C:membrane"/>
    <property type="evidence" value="ECO:0007669"/>
    <property type="project" value="UniProtKB-SubCell"/>
</dbReference>
<keyword evidence="13 16" id="KW-0472">Membrane</keyword>
<comment type="subunit">
    <text evidence="7">Component of the cytochrome c oxidase (complex IV, CIV), a multisubunit enzyme composed of a catalytic core of 3 subunits and several supernumerary subunits. The complex exists as a monomer or a dimer and forms supercomplexes (SCs) in the inner mitochondrial membrane with ubiquinol-cytochrome c oxidoreductase (cytochrome b-c1 complex, complex III, CIII).</text>
</comment>
<accession>A0A836JWL2</accession>
<dbReference type="Gene3D" id="2.60.40.420">
    <property type="entry name" value="Cupredoxins - blue copper proteins"/>
    <property type="match status" value="1"/>
</dbReference>
<keyword evidence="21" id="KW-1185">Reference proteome</keyword>
<dbReference type="PANTHER" id="PTHR11403:SF7">
    <property type="entry name" value="CYTOCHROME C OXIDASE SUBUNIT 3"/>
    <property type="match status" value="1"/>
</dbReference>
<dbReference type="Pfam" id="PF00115">
    <property type="entry name" value="COX1"/>
    <property type="match status" value="1"/>
</dbReference>
<keyword evidence="11" id="KW-1278">Translocase</keyword>
<feature type="transmembrane region" description="Helical" evidence="16">
    <location>
        <begin position="207"/>
        <end position="229"/>
    </location>
</feature>
<keyword evidence="8" id="KW-0679">Respiratory chain</keyword>
<comment type="pathway">
    <text evidence="4">Energy metabolism; oxidative phosphorylation.</text>
</comment>
<dbReference type="Gene3D" id="1.20.120.80">
    <property type="entry name" value="Cytochrome c oxidase, subunit III, four-helix bundle"/>
    <property type="match status" value="1"/>
</dbReference>
<comment type="cofactor">
    <cofactor evidence="2">
        <name>heme</name>
        <dbReference type="ChEBI" id="CHEBI:30413"/>
    </cofactor>
</comment>
<evidence type="ECO:0000256" key="13">
    <source>
        <dbReference type="ARBA" id="ARBA00023136"/>
    </source>
</evidence>
<proteinExistence type="inferred from homology"/>
<feature type="transmembrane region" description="Helical" evidence="16">
    <location>
        <begin position="54"/>
        <end position="74"/>
    </location>
</feature>
<dbReference type="InterPro" id="IPR002429">
    <property type="entry name" value="CcO_II-like_C"/>
</dbReference>
<dbReference type="InterPro" id="IPR000298">
    <property type="entry name" value="Cyt_c_oxidase-like_su3"/>
</dbReference>
<comment type="similarity">
    <text evidence="5">Belongs to the heme-copper respiratory oxidase family.</text>
</comment>
<evidence type="ECO:0000256" key="10">
    <source>
        <dbReference type="ARBA" id="ARBA00022842"/>
    </source>
</evidence>
<evidence type="ECO:0000256" key="11">
    <source>
        <dbReference type="ARBA" id="ARBA00022967"/>
    </source>
</evidence>
<dbReference type="PRINTS" id="PR01166">
    <property type="entry name" value="CYCOXIDASEII"/>
</dbReference>
<evidence type="ECO:0000256" key="2">
    <source>
        <dbReference type="ARBA" id="ARBA00001971"/>
    </source>
</evidence>
<feature type="transmembrane region" description="Helical" evidence="16">
    <location>
        <begin position="27"/>
        <end position="47"/>
    </location>
</feature>
<dbReference type="InterPro" id="IPR036927">
    <property type="entry name" value="Cyt_c_oxase-like_su1_sf"/>
</dbReference>
<dbReference type="Proteomes" id="UP000670152">
    <property type="component" value="Unassembled WGS sequence"/>
</dbReference>
<evidence type="ECO:0000256" key="15">
    <source>
        <dbReference type="RuleBase" id="RU003375"/>
    </source>
</evidence>
<dbReference type="InterPro" id="IPR013833">
    <property type="entry name" value="Cyt_c_oxidase_su3_a-hlx"/>
</dbReference>
<dbReference type="UniPathway" id="UPA00705"/>